<dbReference type="STRING" id="1908258.BKK48_04540"/>
<gene>
    <name evidence="2" type="ORF">BKK48_04540</name>
</gene>
<name>A0A1V3I9Q7_9PAST</name>
<evidence type="ECO:0000313" key="2">
    <source>
        <dbReference type="EMBL" id="OOF36837.1"/>
    </source>
</evidence>
<protein>
    <submittedName>
        <fullName evidence="2">Uncharacterized protein</fullName>
    </submittedName>
</protein>
<organism evidence="2 3">
    <name type="scientific">Rodentibacter heidelbergensis</name>
    <dbReference type="NCBI Taxonomy" id="1908258"/>
    <lineage>
        <taxon>Bacteria</taxon>
        <taxon>Pseudomonadati</taxon>
        <taxon>Pseudomonadota</taxon>
        <taxon>Gammaproteobacteria</taxon>
        <taxon>Pasteurellales</taxon>
        <taxon>Pasteurellaceae</taxon>
        <taxon>Rodentibacter</taxon>
    </lineage>
</organism>
<feature type="transmembrane region" description="Helical" evidence="1">
    <location>
        <begin position="58"/>
        <end position="79"/>
    </location>
</feature>
<evidence type="ECO:0000313" key="3">
    <source>
        <dbReference type="Proteomes" id="UP000189437"/>
    </source>
</evidence>
<feature type="transmembrane region" description="Helical" evidence="1">
    <location>
        <begin position="91"/>
        <end position="110"/>
    </location>
</feature>
<dbReference type="Proteomes" id="UP000189437">
    <property type="component" value="Unassembled WGS sequence"/>
</dbReference>
<reference evidence="2 3" key="1">
    <citation type="submission" date="2016-10" db="EMBL/GenBank/DDBJ databases">
        <title>Rodentibacter gen. nov. and new species.</title>
        <authorList>
            <person name="Christensen H."/>
        </authorList>
    </citation>
    <scope>NUCLEOTIDE SEQUENCE [LARGE SCALE GENOMIC DNA]</scope>
    <source>
        <strain evidence="2 3">Ac69</strain>
    </source>
</reference>
<dbReference type="RefSeq" id="WP_077426977.1">
    <property type="nucleotide sequence ID" value="NZ_MLHH01000009.1"/>
</dbReference>
<keyword evidence="1" id="KW-0472">Membrane</keyword>
<dbReference type="AlphaFoldDB" id="A0A1V3I9Q7"/>
<dbReference type="EMBL" id="MLHH01000009">
    <property type="protein sequence ID" value="OOF36837.1"/>
    <property type="molecule type" value="Genomic_DNA"/>
</dbReference>
<sequence>MVDNKGIHIPQDNLKSENFVGAENNQIPPTNPQLTKGPVINPQDLIDYEKERRLLFKCAFWVAIVIIFALYTGFAFWIFRQAMSYHIHDNVWHIAVILVVPPTTLLFLLLKVLSRQQSTESSGYSPLAEFGNQLLNVLREFLSKK</sequence>
<keyword evidence="3" id="KW-1185">Reference proteome</keyword>
<accession>A0A1V3I9Q7</accession>
<keyword evidence="1" id="KW-1133">Transmembrane helix</keyword>
<comment type="caution">
    <text evidence="2">The sequence shown here is derived from an EMBL/GenBank/DDBJ whole genome shotgun (WGS) entry which is preliminary data.</text>
</comment>
<proteinExistence type="predicted"/>
<keyword evidence="1" id="KW-0812">Transmembrane</keyword>
<evidence type="ECO:0000256" key="1">
    <source>
        <dbReference type="SAM" id="Phobius"/>
    </source>
</evidence>